<dbReference type="GO" id="GO:0001772">
    <property type="term" value="C:immunological synapse"/>
    <property type="evidence" value="ECO:0007669"/>
    <property type="project" value="TreeGrafter"/>
</dbReference>
<organism evidence="2 3">
    <name type="scientific">Sarcophilus harrisii</name>
    <name type="common">Tasmanian devil</name>
    <name type="synonym">Sarcophilus laniarius</name>
    <dbReference type="NCBI Taxonomy" id="9305"/>
    <lineage>
        <taxon>Eukaryota</taxon>
        <taxon>Metazoa</taxon>
        <taxon>Chordata</taxon>
        <taxon>Craniata</taxon>
        <taxon>Vertebrata</taxon>
        <taxon>Euteleostomi</taxon>
        <taxon>Mammalia</taxon>
        <taxon>Metatheria</taxon>
        <taxon>Dasyuromorphia</taxon>
        <taxon>Dasyuridae</taxon>
        <taxon>Sarcophilus</taxon>
    </lineage>
</organism>
<feature type="region of interest" description="Disordered" evidence="1">
    <location>
        <begin position="267"/>
        <end position="310"/>
    </location>
</feature>
<dbReference type="InParanoid" id="G3WHG5"/>
<dbReference type="GO" id="GO:0006954">
    <property type="term" value="P:inflammatory response"/>
    <property type="evidence" value="ECO:0007669"/>
    <property type="project" value="TreeGrafter"/>
</dbReference>
<feature type="compositionally biased region" description="Pro residues" evidence="1">
    <location>
        <begin position="102"/>
        <end position="114"/>
    </location>
</feature>
<feature type="compositionally biased region" description="Low complexity" evidence="1">
    <location>
        <begin position="216"/>
        <end position="230"/>
    </location>
</feature>
<dbReference type="STRING" id="9305.ENSSHAP00000014870"/>
<reference evidence="2" key="2">
    <citation type="submission" date="2025-08" db="UniProtKB">
        <authorList>
            <consortium name="Ensembl"/>
        </authorList>
    </citation>
    <scope>IDENTIFICATION</scope>
</reference>
<dbReference type="PANTHER" id="PTHR15586:SF0">
    <property type="entry name" value="LINKER FOR ACTIVATION OF T-CELLS FAMILY MEMBER 1"/>
    <property type="match status" value="1"/>
</dbReference>
<feature type="compositionally biased region" description="Polar residues" evidence="1">
    <location>
        <begin position="301"/>
        <end position="310"/>
    </location>
</feature>
<feature type="compositionally biased region" description="Acidic residues" evidence="1">
    <location>
        <begin position="188"/>
        <end position="201"/>
    </location>
</feature>
<gene>
    <name evidence="2" type="primary">LAT</name>
</gene>
<protein>
    <submittedName>
        <fullName evidence="2">Uncharacterized protein</fullName>
    </submittedName>
</protein>
<evidence type="ECO:0000313" key="3">
    <source>
        <dbReference type="Proteomes" id="UP000007648"/>
    </source>
</evidence>
<dbReference type="Proteomes" id="UP000007648">
    <property type="component" value="Unassembled WGS sequence"/>
</dbReference>
<dbReference type="PANTHER" id="PTHR15586">
    <property type="entry name" value="LINKER FOR ACTIVATION OF T-CELLS FAMILY MEMBER 1"/>
    <property type="match status" value="1"/>
</dbReference>
<accession>G3WHG5</accession>
<dbReference type="GO" id="GO:0035556">
    <property type="term" value="P:intracellular signal transduction"/>
    <property type="evidence" value="ECO:0007669"/>
    <property type="project" value="TreeGrafter"/>
</dbReference>
<feature type="compositionally biased region" description="Low complexity" evidence="1">
    <location>
        <begin position="115"/>
        <end position="128"/>
    </location>
</feature>
<evidence type="ECO:0000313" key="2">
    <source>
        <dbReference type="Ensembl" id="ENSSHAP00000014870.2"/>
    </source>
</evidence>
<feature type="compositionally biased region" description="Pro residues" evidence="1">
    <location>
        <begin position="156"/>
        <end position="168"/>
    </location>
</feature>
<sequence length="310" mass="33019">GDEEGVEGVSGARAGAPRPTCLAPDYGHYGEPGLALPTPSWECWKAFGWALLPTWAPLEGSLSPLGHRGPARWAHRSPLTPHSESPGSCGLHPGDGDHLSGPQPPLAPHPPVPNPAGHCPVFVLPGPSGPQQPTGGLVILKPRYCNWPPAAPCPPDLLPIPRSPQPPEPSRRIPSSRRDPDTRSEPSYENEEPEDADEEDDYHNNEGYLLVLPDGSPNSSSEPLSNSAPNLINPGLRESPSSTMCGDDYVNVSASESTEVSLGGSCEYVNVPEAQEKRTPSSRTPVTDQDGEEEGPDYENVQEQNGHSFT</sequence>
<feature type="region of interest" description="Disordered" evidence="1">
    <location>
        <begin position="156"/>
        <end position="249"/>
    </location>
</feature>
<feature type="compositionally biased region" description="Basic and acidic residues" evidence="1">
    <location>
        <begin position="176"/>
        <end position="186"/>
    </location>
</feature>
<evidence type="ECO:0000256" key="1">
    <source>
        <dbReference type="SAM" id="MobiDB-lite"/>
    </source>
</evidence>
<dbReference type="GO" id="GO:0006955">
    <property type="term" value="P:immune response"/>
    <property type="evidence" value="ECO:0007669"/>
    <property type="project" value="TreeGrafter"/>
</dbReference>
<dbReference type="GO" id="GO:0019901">
    <property type="term" value="F:protein kinase binding"/>
    <property type="evidence" value="ECO:0007669"/>
    <property type="project" value="TreeGrafter"/>
</dbReference>
<dbReference type="Pfam" id="PF15234">
    <property type="entry name" value="LAT"/>
    <property type="match status" value="1"/>
</dbReference>
<feature type="region of interest" description="Disordered" evidence="1">
    <location>
        <begin position="72"/>
        <end position="128"/>
    </location>
</feature>
<dbReference type="eggNOG" id="ENOG502SXAZ">
    <property type="taxonomic scope" value="Eukaryota"/>
</dbReference>
<proteinExistence type="predicted"/>
<dbReference type="GeneTree" id="ENSGT00390000014223"/>
<reference evidence="2 3" key="1">
    <citation type="journal article" date="2011" name="Proc. Natl. Acad. Sci. U.S.A.">
        <title>Genetic diversity and population structure of the endangered marsupial Sarcophilus harrisii (Tasmanian devil).</title>
        <authorList>
            <person name="Miller W."/>
            <person name="Hayes V.M."/>
            <person name="Ratan A."/>
            <person name="Petersen D.C."/>
            <person name="Wittekindt N.E."/>
            <person name="Miller J."/>
            <person name="Walenz B."/>
            <person name="Knight J."/>
            <person name="Qi J."/>
            <person name="Zhao F."/>
            <person name="Wang Q."/>
            <person name="Bedoya-Reina O.C."/>
            <person name="Katiyar N."/>
            <person name="Tomsho L.P."/>
            <person name="Kasson L.M."/>
            <person name="Hardie R.A."/>
            <person name="Woodbridge P."/>
            <person name="Tindall E.A."/>
            <person name="Bertelsen M.F."/>
            <person name="Dixon D."/>
            <person name="Pyecroft S."/>
            <person name="Helgen K.M."/>
            <person name="Lesk A.M."/>
            <person name="Pringle T.H."/>
            <person name="Patterson N."/>
            <person name="Zhang Y."/>
            <person name="Kreiss A."/>
            <person name="Woods G.M."/>
            <person name="Jones M.E."/>
            <person name="Schuster S.C."/>
        </authorList>
    </citation>
    <scope>NUCLEOTIDE SEQUENCE [LARGE SCALE GENOMIC DNA]</scope>
</reference>
<dbReference type="InterPro" id="IPR008359">
    <property type="entry name" value="Linker_for_activat_Tcells_prot"/>
</dbReference>
<dbReference type="Ensembl" id="ENSSHAT00000014995.2">
    <property type="protein sequence ID" value="ENSSHAP00000014870.2"/>
    <property type="gene ID" value="ENSSHAG00000012688.2"/>
</dbReference>
<keyword evidence="3" id="KW-1185">Reference proteome</keyword>
<dbReference type="AlphaFoldDB" id="G3WHG5"/>
<dbReference type="GO" id="GO:0050863">
    <property type="term" value="P:regulation of T cell activation"/>
    <property type="evidence" value="ECO:0007669"/>
    <property type="project" value="TreeGrafter"/>
</dbReference>
<name>G3WHG5_SARHA</name>
<reference evidence="2" key="3">
    <citation type="submission" date="2025-09" db="UniProtKB">
        <authorList>
            <consortium name="Ensembl"/>
        </authorList>
    </citation>
    <scope>IDENTIFICATION</scope>
</reference>